<dbReference type="OrthoDB" id="1491115at2"/>
<feature type="compositionally biased region" description="Basic and acidic residues" evidence="1">
    <location>
        <begin position="18"/>
        <end position="32"/>
    </location>
</feature>
<dbReference type="EMBL" id="BJVJ01000007">
    <property type="protein sequence ID" value="GEL22200.1"/>
    <property type="molecule type" value="Genomic_DNA"/>
</dbReference>
<dbReference type="RefSeq" id="WP_147103133.1">
    <property type="nucleotide sequence ID" value="NZ_BJVJ01000007.1"/>
</dbReference>
<dbReference type="PANTHER" id="PTHR39441">
    <property type="entry name" value="DUF2252 DOMAIN-CONTAINING PROTEIN"/>
    <property type="match status" value="1"/>
</dbReference>
<dbReference type="Proteomes" id="UP000321685">
    <property type="component" value="Unassembled WGS sequence"/>
</dbReference>
<dbReference type="PANTHER" id="PTHR39441:SF1">
    <property type="entry name" value="DUF2252 DOMAIN-CONTAINING PROTEIN"/>
    <property type="match status" value="1"/>
</dbReference>
<evidence type="ECO:0000256" key="1">
    <source>
        <dbReference type="SAM" id="MobiDB-lite"/>
    </source>
</evidence>
<accession>A0A511DBL6</accession>
<evidence type="ECO:0008006" key="4">
    <source>
        <dbReference type="Google" id="ProtNLM"/>
    </source>
</evidence>
<proteinExistence type="predicted"/>
<dbReference type="InterPro" id="IPR018721">
    <property type="entry name" value="DUF2252"/>
</dbReference>
<feature type="region of interest" description="Disordered" evidence="1">
    <location>
        <begin position="1"/>
        <end position="45"/>
    </location>
</feature>
<reference evidence="2 3" key="1">
    <citation type="submission" date="2019-07" db="EMBL/GenBank/DDBJ databases">
        <title>Whole genome shotgun sequence of Pseudonocardia sulfidoxydans NBRC 16205.</title>
        <authorList>
            <person name="Hosoyama A."/>
            <person name="Uohara A."/>
            <person name="Ohji S."/>
            <person name="Ichikawa N."/>
        </authorList>
    </citation>
    <scope>NUCLEOTIDE SEQUENCE [LARGE SCALE GENOMIC DNA]</scope>
    <source>
        <strain evidence="2 3">NBRC 16205</strain>
    </source>
</reference>
<evidence type="ECO:0000313" key="2">
    <source>
        <dbReference type="EMBL" id="GEL22200.1"/>
    </source>
</evidence>
<dbReference type="AlphaFoldDB" id="A0A511DBL6"/>
<organism evidence="2 3">
    <name type="scientific">Pseudonocardia sulfidoxydans NBRC 16205</name>
    <dbReference type="NCBI Taxonomy" id="1223511"/>
    <lineage>
        <taxon>Bacteria</taxon>
        <taxon>Bacillati</taxon>
        <taxon>Actinomycetota</taxon>
        <taxon>Actinomycetes</taxon>
        <taxon>Pseudonocardiales</taxon>
        <taxon>Pseudonocardiaceae</taxon>
        <taxon>Pseudonocardia</taxon>
    </lineage>
</organism>
<evidence type="ECO:0000313" key="3">
    <source>
        <dbReference type="Proteomes" id="UP000321685"/>
    </source>
</evidence>
<dbReference type="Pfam" id="PF10009">
    <property type="entry name" value="DUF2252"/>
    <property type="match status" value="1"/>
</dbReference>
<name>A0A511DBL6_9PSEU</name>
<comment type="caution">
    <text evidence="2">The sequence shown here is derived from an EMBL/GenBank/DDBJ whole genome shotgun (WGS) entry which is preliminary data.</text>
</comment>
<gene>
    <name evidence="2" type="ORF">PSU4_11540</name>
</gene>
<keyword evidence="3" id="KW-1185">Reference proteome</keyword>
<sequence length="482" mass="53292">MTALDPAPLTTVDEADELDPREAPAEHHERGRAARAAVPRSAHAELPARRGPGALRLLAAQDVGRVPELLPLRYARMSASPFTFLRGSAAVMTADLARTPVSGIEVQLCGDAHLANFGFFSSPERRLVFDVNDFDETLTGPWEWDVKRLAASVEVAGRDRLFAPADRELAVLAALRGYRKAMRRYARMTTLEVWYDHLEAEDALRRYRSRIAPGRRSRMERNLDKFRSRDNLGALARFTGLVDGTPRIRSAPPLVVPVREMYPDEVARRGIEDWLQEILVGYRESLPPDRCWLFDRYRAVDAAHKVVGVGSVGTRCWMLLFLGRDAADPLFLQAKEAGPSTLESVLGAAPQATAGQRVVEGQRRMQAVGDIFLGWQRAAGPDGLERDFYLRQLRDGKGSIDLTVLRASGLVIYADLCGRTLARAHARSGDRIAIAGYLGSSDSFDRAIAAFARAYAQRTESDHAALRRAIDAGRIAVVEDPK</sequence>
<protein>
    <recommendedName>
        <fullName evidence="4">DUF2252 domain-containing protein</fullName>
    </recommendedName>
</protein>